<feature type="domain" description="PKD" evidence="4">
    <location>
        <begin position="25"/>
        <end position="101"/>
    </location>
</feature>
<evidence type="ECO:0000313" key="5">
    <source>
        <dbReference type="EMBL" id="GEP96070.1"/>
    </source>
</evidence>
<dbReference type="InterPro" id="IPR026341">
    <property type="entry name" value="T9SS_type_B"/>
</dbReference>
<keyword evidence="6" id="KW-1185">Reference proteome</keyword>
<name>A0A512RK67_9BACT</name>
<evidence type="ECO:0000256" key="3">
    <source>
        <dbReference type="SAM" id="SignalP"/>
    </source>
</evidence>
<dbReference type="SUPFAM" id="SSF49299">
    <property type="entry name" value="PKD domain"/>
    <property type="match status" value="6"/>
</dbReference>
<dbReference type="SMART" id="SM00089">
    <property type="entry name" value="PKD"/>
    <property type="match status" value="6"/>
</dbReference>
<feature type="domain" description="PKD" evidence="4">
    <location>
        <begin position="225"/>
        <end position="267"/>
    </location>
</feature>
<protein>
    <recommendedName>
        <fullName evidence="4">PKD domain-containing protein</fullName>
    </recommendedName>
</protein>
<feature type="domain" description="PKD" evidence="4">
    <location>
        <begin position="135"/>
        <end position="173"/>
    </location>
</feature>
<dbReference type="InterPro" id="IPR045219">
    <property type="entry name" value="PKAT"/>
</dbReference>
<dbReference type="Pfam" id="PF18911">
    <property type="entry name" value="PKD_4"/>
    <property type="match status" value="5"/>
</dbReference>
<dbReference type="Gene3D" id="2.60.40.10">
    <property type="entry name" value="Immunoglobulins"/>
    <property type="match status" value="6"/>
</dbReference>
<proteinExistence type="predicted"/>
<dbReference type="PANTHER" id="PTHR11861">
    <property type="entry name" value="MELANOCYTE PROTEIN PMEL 17-RELATED"/>
    <property type="match status" value="1"/>
</dbReference>
<dbReference type="AlphaFoldDB" id="A0A512RK67"/>
<dbReference type="NCBIfam" id="TIGR04131">
    <property type="entry name" value="Bac_Flav_CTERM"/>
    <property type="match status" value="1"/>
</dbReference>
<reference evidence="5 6" key="1">
    <citation type="submission" date="2019-07" db="EMBL/GenBank/DDBJ databases">
        <title>Whole genome shotgun sequence of Chitinophaga cymbidii NBRC 109752.</title>
        <authorList>
            <person name="Hosoyama A."/>
            <person name="Uohara A."/>
            <person name="Ohji S."/>
            <person name="Ichikawa N."/>
        </authorList>
    </citation>
    <scope>NUCLEOTIDE SEQUENCE [LARGE SCALE GENOMIC DNA]</scope>
    <source>
        <strain evidence="5 6">NBRC 109752</strain>
    </source>
</reference>
<sequence>MHHGRQLLTVLSLLLSPVLLKAQQAAFTYNATPVNLCAPVSVAFHNTSTGTPLSLVWDFGNGRSSREANPVISFDAPGPVTVTLTAYYSTNTSSVSQSLTIYPAPAVDFTVNNRYACGPYTATFTDLTPGGQQRTWDFGDGTPPVTTSAATVQHQYTRIDTFNVSLTVSNANGCTQTLRKEGFIQMAAPEISLSDIGLQGCVPFDATFNATVNTINNDAVTACAWNFGDNSSDNSTTPSITHRYTNTGNHTVSLTVTTQQGCTATRSFQQLVKTGVPPQNVSFTATRTNDCAGTSTRLLASAINADDYRWDFGDGTTLEGPEHDVNHVFRTGGNVTVQLAAGSNGCYTSAAPVTLSNQGPVANFTFQRRCDNKMAFDFTNISTGAGSDTYEWDFDDGSPLDNSAHPRHIYTTGGTYTVRLTVRNAAQTCTSTYFQTIQVFTADFHTGVGTICRSSEVPYGVVHVPNTLVETYDWRFGDGSVLTTTEDDIRKTVHTTGVFTDMLIIRYKDPAYCPDTIIKQNHLTVIAPQAALTVTGNACEGQPVNFQQTSVPSPNIPLTEWQWDLGNGTRSALQTPAATMYNASGTFPVKLVVTDARNCKDSTTINITVRPTPIVHALTPQAKICEGNTVTLQGISNAPVRWERPYQISCLNCSNPDVTPLRDTSYIAVATNIYGCTARDTVAIQVVPDVHLTVSADTSICSGMHAQLRAYGAAAYTWTPDDATITGANTAMPVVMPEVNSTYTVSASNDPSCPAATAQINVAVRPVPEVNAGADQVVTVGSIVQLTPTYSSDVVHLEWKPATYLDCASCPETVAAPRQSMDYALEVTNHVGCKRTDIMNIKLVCDQSVVFFPNGFSPNGDGMNDVFYARGKGIRTVKSFRIYNRLGQEVFRRENFNVEDMAMGWDGTFNGRALAADVYIYMAELLCDSNETFHLKGNVTLLR</sequence>
<feature type="domain" description="PKD" evidence="4">
    <location>
        <begin position="359"/>
        <end position="444"/>
    </location>
</feature>
<evidence type="ECO:0000256" key="2">
    <source>
        <dbReference type="ARBA" id="ARBA00023180"/>
    </source>
</evidence>
<comment type="caution">
    <text evidence="5">The sequence shown here is derived from an EMBL/GenBank/DDBJ whole genome shotgun (WGS) entry which is preliminary data.</text>
</comment>
<organism evidence="5 6">
    <name type="scientific">Chitinophaga cymbidii</name>
    <dbReference type="NCBI Taxonomy" id="1096750"/>
    <lineage>
        <taxon>Bacteria</taxon>
        <taxon>Pseudomonadati</taxon>
        <taxon>Bacteroidota</taxon>
        <taxon>Chitinophagia</taxon>
        <taxon>Chitinophagales</taxon>
        <taxon>Chitinophagaceae</taxon>
        <taxon>Chitinophaga</taxon>
    </lineage>
</organism>
<dbReference type="InterPro" id="IPR013783">
    <property type="entry name" value="Ig-like_fold"/>
</dbReference>
<dbReference type="GO" id="GO:0005886">
    <property type="term" value="C:plasma membrane"/>
    <property type="evidence" value="ECO:0007669"/>
    <property type="project" value="TreeGrafter"/>
</dbReference>
<gene>
    <name evidence="5" type="ORF">CCY01nite_23300</name>
</gene>
<dbReference type="InterPro" id="IPR000601">
    <property type="entry name" value="PKD_dom"/>
</dbReference>
<keyword evidence="1 3" id="KW-0732">Signal</keyword>
<dbReference type="InterPro" id="IPR035986">
    <property type="entry name" value="PKD_dom_sf"/>
</dbReference>
<evidence type="ECO:0000259" key="4">
    <source>
        <dbReference type="PROSITE" id="PS50093"/>
    </source>
</evidence>
<feature type="domain" description="PKD" evidence="4">
    <location>
        <begin position="527"/>
        <end position="609"/>
    </location>
</feature>
<feature type="chain" id="PRO_5022106143" description="PKD domain-containing protein" evidence="3">
    <location>
        <begin position="22"/>
        <end position="943"/>
    </location>
</feature>
<dbReference type="Pfam" id="PF00801">
    <property type="entry name" value="PKD"/>
    <property type="match status" value="1"/>
</dbReference>
<dbReference type="EMBL" id="BKAU01000002">
    <property type="protein sequence ID" value="GEP96070.1"/>
    <property type="molecule type" value="Genomic_DNA"/>
</dbReference>
<dbReference type="Proteomes" id="UP000321436">
    <property type="component" value="Unassembled WGS sequence"/>
</dbReference>
<evidence type="ECO:0000313" key="6">
    <source>
        <dbReference type="Proteomes" id="UP000321436"/>
    </source>
</evidence>
<dbReference type="Pfam" id="PF13585">
    <property type="entry name" value="CHU_C"/>
    <property type="match status" value="1"/>
</dbReference>
<accession>A0A512RK67</accession>
<dbReference type="CDD" id="cd00146">
    <property type="entry name" value="PKD"/>
    <property type="match status" value="6"/>
</dbReference>
<dbReference type="PROSITE" id="PS50093">
    <property type="entry name" value="PKD"/>
    <property type="match status" value="6"/>
</dbReference>
<dbReference type="PANTHER" id="PTHR11861:SF8">
    <property type="entry name" value="PKD DOMAIN-CONTAINING PROTEIN"/>
    <property type="match status" value="1"/>
</dbReference>
<feature type="signal peptide" evidence="3">
    <location>
        <begin position="1"/>
        <end position="21"/>
    </location>
</feature>
<dbReference type="InterPro" id="IPR022409">
    <property type="entry name" value="PKD/Chitinase_dom"/>
</dbReference>
<evidence type="ECO:0000256" key="1">
    <source>
        <dbReference type="ARBA" id="ARBA00022729"/>
    </source>
</evidence>
<keyword evidence="2" id="KW-0325">Glycoprotein</keyword>
<feature type="domain" description="PKD" evidence="4">
    <location>
        <begin position="308"/>
        <end position="344"/>
    </location>
</feature>